<organism evidence="2 3">
    <name type="scientific">Micromonospora echinofusca</name>
    <dbReference type="NCBI Taxonomy" id="47858"/>
    <lineage>
        <taxon>Bacteria</taxon>
        <taxon>Bacillati</taxon>
        <taxon>Actinomycetota</taxon>
        <taxon>Actinomycetes</taxon>
        <taxon>Micromonosporales</taxon>
        <taxon>Micromonosporaceae</taxon>
        <taxon>Micromonospora</taxon>
    </lineage>
</organism>
<protein>
    <recommendedName>
        <fullName evidence="4">Peptidase inhibitor family I36</fullName>
    </recommendedName>
</protein>
<evidence type="ECO:0000313" key="2">
    <source>
        <dbReference type="EMBL" id="MBO4205344.1"/>
    </source>
</evidence>
<comment type="caution">
    <text evidence="2">The sequence shown here is derived from an EMBL/GenBank/DDBJ whole genome shotgun (WGS) entry which is preliminary data.</text>
</comment>
<keyword evidence="1" id="KW-0732">Signal</keyword>
<sequence length="160" mass="16787">MSLPVGRLVATTSVALFATVLAAPAVAAPAAPTLPTTPVATLPALAAPAGSPDNQVGTLTTCYGGAVRDYFQVGGWGGQSGPYRTTTRCGDINVRNASTYGTYACVVFIDKTNNCNYWTYLPANSGWRVAATNVRDGVNFVVRFSNSSYQYGSLVSYHAF</sequence>
<reference evidence="2 3" key="1">
    <citation type="submission" date="2019-12" db="EMBL/GenBank/DDBJ databases">
        <title>Whole genome sequencing of endophytic Actinobacterium Micromonospora sp. MPMI6T.</title>
        <authorList>
            <person name="Evv R."/>
            <person name="Podile A.R."/>
        </authorList>
    </citation>
    <scope>NUCLEOTIDE SEQUENCE [LARGE SCALE GENOMIC DNA]</scope>
    <source>
        <strain evidence="2 3">MPMI6</strain>
    </source>
</reference>
<accession>A0ABS3VLC5</accession>
<evidence type="ECO:0008006" key="4">
    <source>
        <dbReference type="Google" id="ProtNLM"/>
    </source>
</evidence>
<keyword evidence="3" id="KW-1185">Reference proteome</keyword>
<feature type="signal peptide" evidence="1">
    <location>
        <begin position="1"/>
        <end position="27"/>
    </location>
</feature>
<evidence type="ECO:0000256" key="1">
    <source>
        <dbReference type="SAM" id="SignalP"/>
    </source>
</evidence>
<evidence type="ECO:0000313" key="3">
    <source>
        <dbReference type="Proteomes" id="UP000823521"/>
    </source>
</evidence>
<dbReference type="Proteomes" id="UP000823521">
    <property type="component" value="Unassembled WGS sequence"/>
</dbReference>
<feature type="chain" id="PRO_5046897498" description="Peptidase inhibitor family I36" evidence="1">
    <location>
        <begin position="28"/>
        <end position="160"/>
    </location>
</feature>
<dbReference type="EMBL" id="WVUH01000022">
    <property type="protein sequence ID" value="MBO4205344.1"/>
    <property type="molecule type" value="Genomic_DNA"/>
</dbReference>
<proteinExistence type="predicted"/>
<dbReference type="RefSeq" id="WP_208811528.1">
    <property type="nucleotide sequence ID" value="NZ_WVUH01000022.1"/>
</dbReference>
<name>A0ABS3VLC5_MICEH</name>
<gene>
    <name evidence="2" type="ORF">GSF22_04880</name>
</gene>